<keyword evidence="2" id="KW-1185">Reference proteome</keyword>
<dbReference type="Gene3D" id="3.30.2310.20">
    <property type="entry name" value="RelE-like"/>
    <property type="match status" value="1"/>
</dbReference>
<dbReference type="InterPro" id="IPR035093">
    <property type="entry name" value="RelE/ParE_toxin_dom_sf"/>
</dbReference>
<name>A0ABQ0WYG9_9LACO</name>
<comment type="caution">
    <text evidence="1">The sequence shown here is derived from an EMBL/GenBank/DDBJ whole genome shotgun (WGS) entry which is preliminary data.</text>
</comment>
<evidence type="ECO:0000313" key="2">
    <source>
        <dbReference type="Proteomes" id="UP000321794"/>
    </source>
</evidence>
<protein>
    <recommendedName>
        <fullName evidence="3">Replication associated protein</fullName>
    </recommendedName>
</protein>
<organism evidence="1 2">
    <name type="scientific">Levilactobacillus zymae</name>
    <dbReference type="NCBI Taxonomy" id="267363"/>
    <lineage>
        <taxon>Bacteria</taxon>
        <taxon>Bacillati</taxon>
        <taxon>Bacillota</taxon>
        <taxon>Bacilli</taxon>
        <taxon>Lactobacillales</taxon>
        <taxon>Lactobacillaceae</taxon>
        <taxon>Levilactobacillus</taxon>
    </lineage>
</organism>
<accession>A0ABQ0WYG9</accession>
<sequence length="93" mass="11001">MENNTLSAWDYVLVCFFERRPIPEYFYPHELKISNKLKQQIKKRLGIHQNMTIKILELHFDGHNGDHLLVYHDTPAITTMIAIGTHHTIFDQL</sequence>
<dbReference type="Proteomes" id="UP000321794">
    <property type="component" value="Unassembled WGS sequence"/>
</dbReference>
<dbReference type="EMBL" id="BJZK01000032">
    <property type="protein sequence ID" value="GEO72974.1"/>
    <property type="molecule type" value="Genomic_DNA"/>
</dbReference>
<evidence type="ECO:0000313" key="1">
    <source>
        <dbReference type="EMBL" id="GEO72974.1"/>
    </source>
</evidence>
<reference evidence="1 2" key="1">
    <citation type="submission" date="2019-07" db="EMBL/GenBank/DDBJ databases">
        <title>Whole genome shotgun sequence of Lactobacillus zymae NBRC 107157.</title>
        <authorList>
            <person name="Hosoyama A."/>
            <person name="Uohara A."/>
            <person name="Ohji S."/>
            <person name="Ichikawa N."/>
        </authorList>
    </citation>
    <scope>NUCLEOTIDE SEQUENCE [LARGE SCALE GENOMIC DNA]</scope>
    <source>
        <strain evidence="1 2">NBRC 107157</strain>
    </source>
</reference>
<proteinExistence type="predicted"/>
<gene>
    <name evidence="1" type="ORF">LZY01_21420</name>
</gene>
<evidence type="ECO:0008006" key="3">
    <source>
        <dbReference type="Google" id="ProtNLM"/>
    </source>
</evidence>